<evidence type="ECO:0000256" key="2">
    <source>
        <dbReference type="ARBA" id="ARBA00020484"/>
    </source>
</evidence>
<comment type="caution">
    <text evidence="6">Lacks conserved residue(s) required for the propagation of feature annotation.</text>
</comment>
<keyword evidence="6" id="KW-0699">rRNA-binding</keyword>
<dbReference type="GO" id="GO:0005829">
    <property type="term" value="C:cytosol"/>
    <property type="evidence" value="ECO:0007669"/>
    <property type="project" value="TreeGrafter"/>
</dbReference>
<dbReference type="CDD" id="cd22534">
    <property type="entry name" value="KH-II_Era"/>
    <property type="match status" value="1"/>
</dbReference>
<dbReference type="InterPro" id="IPR005662">
    <property type="entry name" value="GTPase_Era-like"/>
</dbReference>
<dbReference type="GO" id="GO:0003924">
    <property type="term" value="F:GTPase activity"/>
    <property type="evidence" value="ECO:0007669"/>
    <property type="project" value="UniProtKB-UniRule"/>
</dbReference>
<dbReference type="NCBIfam" id="NF000908">
    <property type="entry name" value="PRK00089.1"/>
    <property type="match status" value="1"/>
</dbReference>
<comment type="caution">
    <text evidence="11">The sequence shown here is derived from an EMBL/GenBank/DDBJ whole genome shotgun (WGS) entry which is preliminary data.</text>
</comment>
<dbReference type="GO" id="GO:0005886">
    <property type="term" value="C:plasma membrane"/>
    <property type="evidence" value="ECO:0007669"/>
    <property type="project" value="UniProtKB-SubCell"/>
</dbReference>
<dbReference type="PANTHER" id="PTHR42698:SF1">
    <property type="entry name" value="GTPASE ERA, MITOCHONDRIAL"/>
    <property type="match status" value="1"/>
</dbReference>
<dbReference type="Gene3D" id="3.30.300.20">
    <property type="match status" value="1"/>
</dbReference>
<evidence type="ECO:0000256" key="3">
    <source>
        <dbReference type="ARBA" id="ARBA00022741"/>
    </source>
</evidence>
<dbReference type="Pfam" id="PF01926">
    <property type="entry name" value="MMR_HSR1"/>
    <property type="match status" value="1"/>
</dbReference>
<evidence type="ECO:0000256" key="6">
    <source>
        <dbReference type="HAMAP-Rule" id="MF_00367"/>
    </source>
</evidence>
<keyword evidence="12" id="KW-1185">Reference proteome</keyword>
<dbReference type="NCBIfam" id="TIGR00231">
    <property type="entry name" value="small_GTP"/>
    <property type="match status" value="1"/>
</dbReference>
<keyword evidence="6" id="KW-0963">Cytoplasm</keyword>
<dbReference type="Gene3D" id="3.40.50.300">
    <property type="entry name" value="P-loop containing nucleotide triphosphate hydrolases"/>
    <property type="match status" value="1"/>
</dbReference>
<keyword evidence="4 6" id="KW-0694">RNA-binding</keyword>
<dbReference type="SUPFAM" id="SSF52540">
    <property type="entry name" value="P-loop containing nucleoside triphosphate hydrolases"/>
    <property type="match status" value="1"/>
</dbReference>
<dbReference type="Pfam" id="PF07650">
    <property type="entry name" value="KH_2"/>
    <property type="match status" value="1"/>
</dbReference>
<feature type="region of interest" description="G1" evidence="7">
    <location>
        <begin position="19"/>
        <end position="26"/>
    </location>
</feature>
<dbReference type="InterPro" id="IPR030388">
    <property type="entry name" value="G_ERA_dom"/>
</dbReference>
<feature type="domain" description="Era-type G" evidence="10">
    <location>
        <begin position="11"/>
        <end position="178"/>
    </location>
</feature>
<evidence type="ECO:0000256" key="5">
    <source>
        <dbReference type="ARBA" id="ARBA00023134"/>
    </source>
</evidence>
<comment type="similarity">
    <text evidence="1 6 7 8">Belongs to the TRAFAC class TrmE-Era-EngA-EngB-Septin-like GTPase superfamily. Era GTPase family.</text>
</comment>
<evidence type="ECO:0000256" key="8">
    <source>
        <dbReference type="RuleBase" id="RU003761"/>
    </source>
</evidence>
<dbReference type="HAMAP" id="MF_00367">
    <property type="entry name" value="GTPase_Era"/>
    <property type="match status" value="1"/>
</dbReference>
<dbReference type="InterPro" id="IPR015946">
    <property type="entry name" value="KH_dom-like_a/b"/>
</dbReference>
<dbReference type="NCBIfam" id="TIGR00436">
    <property type="entry name" value="era"/>
    <property type="match status" value="1"/>
</dbReference>
<dbReference type="CDD" id="cd04163">
    <property type="entry name" value="Era"/>
    <property type="match status" value="1"/>
</dbReference>
<feature type="region of interest" description="G2" evidence="7">
    <location>
        <begin position="45"/>
        <end position="49"/>
    </location>
</feature>
<evidence type="ECO:0000313" key="11">
    <source>
        <dbReference type="EMBL" id="TXL67338.1"/>
    </source>
</evidence>
<dbReference type="InterPro" id="IPR006073">
    <property type="entry name" value="GTP-bd"/>
</dbReference>
<feature type="region of interest" description="G3" evidence="7">
    <location>
        <begin position="66"/>
        <end position="69"/>
    </location>
</feature>
<gene>
    <name evidence="6" type="primary">era</name>
    <name evidence="11" type="ORF">FHP08_06980</name>
</gene>
<evidence type="ECO:0000256" key="4">
    <source>
        <dbReference type="ARBA" id="ARBA00022884"/>
    </source>
</evidence>
<dbReference type="EMBL" id="VDUY01000002">
    <property type="protein sequence ID" value="TXL67338.1"/>
    <property type="molecule type" value="Genomic_DNA"/>
</dbReference>
<dbReference type="InterPro" id="IPR027417">
    <property type="entry name" value="P-loop_NTPase"/>
</dbReference>
<dbReference type="PRINTS" id="PR00326">
    <property type="entry name" value="GTP1OBG"/>
</dbReference>
<evidence type="ECO:0000313" key="12">
    <source>
        <dbReference type="Proteomes" id="UP000321548"/>
    </source>
</evidence>
<dbReference type="AlphaFoldDB" id="A0A5C8P1S5"/>
<dbReference type="InterPro" id="IPR009019">
    <property type="entry name" value="KH_sf_prok-type"/>
</dbReference>
<dbReference type="Proteomes" id="UP000321548">
    <property type="component" value="Unassembled WGS sequence"/>
</dbReference>
<feature type="binding site" evidence="6">
    <location>
        <begin position="127"/>
        <end position="130"/>
    </location>
    <ligand>
        <name>GTP</name>
        <dbReference type="ChEBI" id="CHEBI:37565"/>
    </ligand>
</feature>
<feature type="binding site" evidence="6">
    <location>
        <begin position="19"/>
        <end position="26"/>
    </location>
    <ligand>
        <name>GTP</name>
        <dbReference type="ChEBI" id="CHEBI:37565"/>
    </ligand>
</feature>
<dbReference type="SUPFAM" id="SSF54814">
    <property type="entry name" value="Prokaryotic type KH domain (KH-domain type II)"/>
    <property type="match status" value="1"/>
</dbReference>
<comment type="subunit">
    <text evidence="6">Monomer.</text>
</comment>
<dbReference type="GO" id="GO:0070181">
    <property type="term" value="F:small ribosomal subunit rRNA binding"/>
    <property type="evidence" value="ECO:0007669"/>
    <property type="project" value="UniProtKB-UniRule"/>
</dbReference>
<evidence type="ECO:0000256" key="1">
    <source>
        <dbReference type="ARBA" id="ARBA00007921"/>
    </source>
</evidence>
<dbReference type="PANTHER" id="PTHR42698">
    <property type="entry name" value="GTPASE ERA"/>
    <property type="match status" value="1"/>
</dbReference>
<dbReference type="PROSITE" id="PS51713">
    <property type="entry name" value="G_ERA"/>
    <property type="match status" value="1"/>
</dbReference>
<dbReference type="OrthoDB" id="9805918at2"/>
<reference evidence="11 12" key="1">
    <citation type="submission" date="2019-06" db="EMBL/GenBank/DDBJ databases">
        <title>Quisquiliibacterium sp. nov., isolated from a maize field.</title>
        <authorList>
            <person name="Lin S.-Y."/>
            <person name="Tsai C.-F."/>
            <person name="Young C.-C."/>
        </authorList>
    </citation>
    <scope>NUCLEOTIDE SEQUENCE [LARGE SCALE GENOMIC DNA]</scope>
    <source>
        <strain evidence="11 12">CC-CFT501</strain>
    </source>
</reference>
<feature type="region of interest" description="G4" evidence="7">
    <location>
        <begin position="127"/>
        <end position="130"/>
    </location>
</feature>
<sequence>MTDSDTPVVHRSGHVAIVGRPNVGKSTLLNRMVGQKLSITSDRPQTTRHRIAGIVTRPDAQLVFIDSPGYQTRSGGALNRVLNRTAVQVAEDADVVVLVCDARGWTPADERIAKLLPADRPVLLAINKVDAVPEKARLIELVNKATACRAFDEVVPISAKTGRQVPLLLDLCAARLPEGPPMYDPDSLTDRSERFLAAELIREKLFRRLGDEVPYDSTVEIELFEELPKLRRVHAAILIEREGQKPIVLGAGGERIKRIATEARQDLEKLFGCKVYLELFVKVKSGWAATEQSLRAYGYE</sequence>
<organism evidence="11 12">
    <name type="scientific">Zeimonas arvi</name>
    <dbReference type="NCBI Taxonomy" id="2498847"/>
    <lineage>
        <taxon>Bacteria</taxon>
        <taxon>Pseudomonadati</taxon>
        <taxon>Pseudomonadota</taxon>
        <taxon>Betaproteobacteria</taxon>
        <taxon>Burkholderiales</taxon>
        <taxon>Burkholderiaceae</taxon>
        <taxon>Zeimonas</taxon>
    </lineage>
</organism>
<name>A0A5C8P1S5_9BURK</name>
<accession>A0A5C8P1S5</accession>
<dbReference type="PROSITE" id="PS50823">
    <property type="entry name" value="KH_TYPE_2"/>
    <property type="match status" value="1"/>
</dbReference>
<comment type="function">
    <text evidence="6">An essential GTPase that binds both GDP and GTP, with rapid nucleotide exchange. Plays a role in 16S rRNA processing and 30S ribosomal subunit biogenesis and possibly also in cell cycle regulation and energy metabolism.</text>
</comment>
<dbReference type="InterPro" id="IPR004044">
    <property type="entry name" value="KH_dom_type_2"/>
</dbReference>
<dbReference type="InterPro" id="IPR005225">
    <property type="entry name" value="Small_GTP-bd"/>
</dbReference>
<keyword evidence="6" id="KW-0472">Membrane</keyword>
<feature type="region of interest" description="G5" evidence="7">
    <location>
        <begin position="157"/>
        <end position="159"/>
    </location>
</feature>
<protein>
    <recommendedName>
        <fullName evidence="2 6">GTPase Era</fullName>
    </recommendedName>
</protein>
<evidence type="ECO:0000259" key="9">
    <source>
        <dbReference type="PROSITE" id="PS50823"/>
    </source>
</evidence>
<comment type="subcellular location">
    <subcellularLocation>
        <location evidence="6">Cytoplasm</location>
    </subcellularLocation>
    <subcellularLocation>
        <location evidence="6">Cell membrane</location>
        <topology evidence="6">Peripheral membrane protein</topology>
    </subcellularLocation>
</comment>
<keyword evidence="6" id="KW-1003">Cell membrane</keyword>
<keyword evidence="3 6" id="KW-0547">Nucleotide-binding</keyword>
<dbReference type="GO" id="GO:0043024">
    <property type="term" value="F:ribosomal small subunit binding"/>
    <property type="evidence" value="ECO:0007669"/>
    <property type="project" value="TreeGrafter"/>
</dbReference>
<keyword evidence="5 6" id="KW-0342">GTP-binding</keyword>
<dbReference type="GO" id="GO:0005525">
    <property type="term" value="F:GTP binding"/>
    <property type="evidence" value="ECO:0007669"/>
    <property type="project" value="UniProtKB-UniRule"/>
</dbReference>
<dbReference type="RefSeq" id="WP_147703621.1">
    <property type="nucleotide sequence ID" value="NZ_VDUY01000002.1"/>
</dbReference>
<feature type="domain" description="KH type-2" evidence="9">
    <location>
        <begin position="201"/>
        <end position="285"/>
    </location>
</feature>
<proteinExistence type="inferred from homology"/>
<dbReference type="GO" id="GO:0000028">
    <property type="term" value="P:ribosomal small subunit assembly"/>
    <property type="evidence" value="ECO:0007669"/>
    <property type="project" value="TreeGrafter"/>
</dbReference>
<evidence type="ECO:0000259" key="10">
    <source>
        <dbReference type="PROSITE" id="PS51713"/>
    </source>
</evidence>
<evidence type="ECO:0000256" key="7">
    <source>
        <dbReference type="PROSITE-ProRule" id="PRU01050"/>
    </source>
</evidence>
<keyword evidence="6" id="KW-0690">Ribosome biogenesis</keyword>